<dbReference type="InterPro" id="IPR046342">
    <property type="entry name" value="CBS_dom_sf"/>
</dbReference>
<dbReference type="InterPro" id="IPR029787">
    <property type="entry name" value="Nucleotide_cyclase"/>
</dbReference>
<dbReference type="PANTHER" id="PTHR45138:SF9">
    <property type="entry name" value="DIGUANYLATE CYCLASE DGCM-RELATED"/>
    <property type="match status" value="1"/>
</dbReference>
<dbReference type="EC" id="2.7.7.65" evidence="2"/>
<reference evidence="7 8" key="1">
    <citation type="submission" date="2020-08" db="EMBL/GenBank/DDBJ databases">
        <title>Genomic Encyclopedia of Type Strains, Phase IV (KMG-IV): sequencing the most valuable type-strain genomes for metagenomic binning, comparative biology and taxonomic classification.</title>
        <authorList>
            <person name="Goeker M."/>
        </authorList>
    </citation>
    <scope>NUCLEOTIDE SEQUENCE [LARGE SCALE GENOMIC DNA]</scope>
    <source>
        <strain evidence="7 8">DSM 22368</strain>
    </source>
</reference>
<proteinExistence type="predicted"/>
<feature type="domain" description="CBS" evidence="6">
    <location>
        <begin position="80"/>
        <end position="136"/>
    </location>
</feature>
<dbReference type="SUPFAM" id="SSF54631">
    <property type="entry name" value="CBS-domain pair"/>
    <property type="match status" value="1"/>
</dbReference>
<dbReference type="Pfam" id="PF00571">
    <property type="entry name" value="CBS"/>
    <property type="match status" value="2"/>
</dbReference>
<dbReference type="InterPro" id="IPR043128">
    <property type="entry name" value="Rev_trsase/Diguanyl_cyclase"/>
</dbReference>
<gene>
    <name evidence="7" type="ORF">HNR48_000051</name>
</gene>
<dbReference type="SUPFAM" id="SSF55073">
    <property type="entry name" value="Nucleotide cyclase"/>
    <property type="match status" value="1"/>
</dbReference>
<protein>
    <recommendedName>
        <fullName evidence="2">diguanylate cyclase</fullName>
        <ecNumber evidence="2">2.7.7.65</ecNumber>
    </recommendedName>
</protein>
<evidence type="ECO:0000256" key="4">
    <source>
        <dbReference type="PROSITE-ProRule" id="PRU00703"/>
    </source>
</evidence>
<dbReference type="PANTHER" id="PTHR45138">
    <property type="entry name" value="REGULATORY COMPONENTS OF SENSORY TRANSDUCTION SYSTEM"/>
    <property type="match status" value="1"/>
</dbReference>
<dbReference type="RefSeq" id="WP_166853161.1">
    <property type="nucleotide sequence ID" value="NZ_JAAONY010000001.1"/>
</dbReference>
<dbReference type="InterPro" id="IPR000644">
    <property type="entry name" value="CBS_dom"/>
</dbReference>
<evidence type="ECO:0000259" key="5">
    <source>
        <dbReference type="PROSITE" id="PS50887"/>
    </source>
</evidence>
<dbReference type="EMBL" id="JACHHT010000001">
    <property type="protein sequence ID" value="MBB6519773.1"/>
    <property type="molecule type" value="Genomic_DNA"/>
</dbReference>
<dbReference type="Gene3D" id="3.30.70.270">
    <property type="match status" value="1"/>
</dbReference>
<evidence type="ECO:0000256" key="1">
    <source>
        <dbReference type="ARBA" id="ARBA00001946"/>
    </source>
</evidence>
<sequence>MKFNDSSVQSHMTMGFVTVEPSASLPDILQTITEAKAPCLIVIDDDKPVGIITENDLVSVLAANQLEGKNIADMHAGDVMTSSPVTVHYSSLLKEAFVISQSHNIRELPVVDPDGYLMGLISQNDILDAHFNMLDELQTLSMEDSLLGIGNRRAMEMDLQYTHNNALRYQRYYSIVLLDVDYFKKYNDHYGHQEGDRVLRLVSDTIKASLRSSDRLYRYGGEELLVLLPETYPLVAAKVVERVLENLEGEAEPHCESDYGVVTASAGIGSYEPGCGKEWKALLELADAQLYSSKQRGRNCVSWQGDKGSLAAEAV</sequence>
<dbReference type="InParanoid" id="A0A7X0JQG8"/>
<dbReference type="Gene3D" id="3.10.580.10">
    <property type="entry name" value="CBS-domain"/>
    <property type="match status" value="1"/>
</dbReference>
<evidence type="ECO:0000256" key="3">
    <source>
        <dbReference type="ARBA" id="ARBA00034247"/>
    </source>
</evidence>
<dbReference type="GO" id="GO:0052621">
    <property type="term" value="F:diguanylate cyclase activity"/>
    <property type="evidence" value="ECO:0007669"/>
    <property type="project" value="UniProtKB-EC"/>
</dbReference>
<dbReference type="InterPro" id="IPR000160">
    <property type="entry name" value="GGDEF_dom"/>
</dbReference>
<feature type="domain" description="CBS" evidence="6">
    <location>
        <begin position="12"/>
        <end position="68"/>
    </location>
</feature>
<dbReference type="NCBIfam" id="TIGR00254">
    <property type="entry name" value="GGDEF"/>
    <property type="match status" value="1"/>
</dbReference>
<comment type="caution">
    <text evidence="7">The sequence shown here is derived from an EMBL/GenBank/DDBJ whole genome shotgun (WGS) entry which is preliminary data.</text>
</comment>
<dbReference type="PROSITE" id="PS51371">
    <property type="entry name" value="CBS"/>
    <property type="match status" value="2"/>
</dbReference>
<dbReference type="AlphaFoldDB" id="A0A7X0JQG8"/>
<accession>A0A7X0JQG8</accession>
<name>A0A7X0JQG8_9GAMM</name>
<keyword evidence="4" id="KW-0129">CBS domain</keyword>
<comment type="catalytic activity">
    <reaction evidence="3">
        <text>2 GTP = 3',3'-c-di-GMP + 2 diphosphate</text>
        <dbReference type="Rhea" id="RHEA:24898"/>
        <dbReference type="ChEBI" id="CHEBI:33019"/>
        <dbReference type="ChEBI" id="CHEBI:37565"/>
        <dbReference type="ChEBI" id="CHEBI:58805"/>
        <dbReference type="EC" id="2.7.7.65"/>
    </reaction>
</comment>
<dbReference type="SMART" id="SM00116">
    <property type="entry name" value="CBS"/>
    <property type="match status" value="2"/>
</dbReference>
<dbReference type="PROSITE" id="PS50887">
    <property type="entry name" value="GGDEF"/>
    <property type="match status" value="1"/>
</dbReference>
<evidence type="ECO:0000256" key="2">
    <source>
        <dbReference type="ARBA" id="ARBA00012528"/>
    </source>
</evidence>
<dbReference type="GO" id="GO:0043709">
    <property type="term" value="P:cell adhesion involved in single-species biofilm formation"/>
    <property type="evidence" value="ECO:0007669"/>
    <property type="project" value="TreeGrafter"/>
</dbReference>
<dbReference type="Pfam" id="PF00990">
    <property type="entry name" value="GGDEF"/>
    <property type="match status" value="1"/>
</dbReference>
<organism evidence="7 8">
    <name type="scientific">Pseudoteredinibacter isoporae</name>
    <dbReference type="NCBI Taxonomy" id="570281"/>
    <lineage>
        <taxon>Bacteria</taxon>
        <taxon>Pseudomonadati</taxon>
        <taxon>Pseudomonadota</taxon>
        <taxon>Gammaproteobacteria</taxon>
        <taxon>Cellvibrionales</taxon>
        <taxon>Cellvibrionaceae</taxon>
        <taxon>Pseudoteredinibacter</taxon>
    </lineage>
</organism>
<comment type="cofactor">
    <cofactor evidence="1">
        <name>Mg(2+)</name>
        <dbReference type="ChEBI" id="CHEBI:18420"/>
    </cofactor>
</comment>
<evidence type="ECO:0000313" key="7">
    <source>
        <dbReference type="EMBL" id="MBB6519773.1"/>
    </source>
</evidence>
<dbReference type="GO" id="GO:1902201">
    <property type="term" value="P:negative regulation of bacterial-type flagellum-dependent cell motility"/>
    <property type="evidence" value="ECO:0007669"/>
    <property type="project" value="TreeGrafter"/>
</dbReference>
<dbReference type="FunFam" id="3.30.70.270:FF:000001">
    <property type="entry name" value="Diguanylate cyclase domain protein"/>
    <property type="match status" value="1"/>
</dbReference>
<keyword evidence="8" id="KW-1185">Reference proteome</keyword>
<feature type="domain" description="GGDEF" evidence="5">
    <location>
        <begin position="171"/>
        <end position="306"/>
    </location>
</feature>
<dbReference type="CDD" id="cd01949">
    <property type="entry name" value="GGDEF"/>
    <property type="match status" value="1"/>
</dbReference>
<dbReference type="GO" id="GO:0005886">
    <property type="term" value="C:plasma membrane"/>
    <property type="evidence" value="ECO:0007669"/>
    <property type="project" value="TreeGrafter"/>
</dbReference>
<evidence type="ECO:0000313" key="8">
    <source>
        <dbReference type="Proteomes" id="UP000528457"/>
    </source>
</evidence>
<dbReference type="SMART" id="SM00267">
    <property type="entry name" value="GGDEF"/>
    <property type="match status" value="1"/>
</dbReference>
<dbReference type="InterPro" id="IPR050469">
    <property type="entry name" value="Diguanylate_Cyclase"/>
</dbReference>
<evidence type="ECO:0000259" key="6">
    <source>
        <dbReference type="PROSITE" id="PS51371"/>
    </source>
</evidence>
<dbReference type="Proteomes" id="UP000528457">
    <property type="component" value="Unassembled WGS sequence"/>
</dbReference>